<organism evidence="2 3">
    <name type="scientific">Chara braunii</name>
    <name type="common">Braun's stonewort</name>
    <dbReference type="NCBI Taxonomy" id="69332"/>
    <lineage>
        <taxon>Eukaryota</taxon>
        <taxon>Viridiplantae</taxon>
        <taxon>Streptophyta</taxon>
        <taxon>Charophyceae</taxon>
        <taxon>Charales</taxon>
        <taxon>Characeae</taxon>
        <taxon>Chara</taxon>
    </lineage>
</organism>
<sequence>MEDKHRKGTLQELIETGRSAEKAFFENLQARGKILQSAKTQNTSQGTKDSQKPQKENTTNGSNKKLKRKVNQPSPNSPALSTSQDKCSKLRGPDTATEEMEADTDEGQGDNVEGTVKDAANNGKKQRGTKEGGSKEGEEMMREGDDTDIPEGSREQRKGEGKEEEDEEKTDDNMSQDSEEGDSHMGTDQDATDVTGEEDEEDSLNWLAKYVKGLEREREIEFEIRIAHKKHIFNLQNFNPTQQALSTLFPTDNQYEILKKEQELSDFFAECYGAKLAEATNQGSHTPNSWNWPKSYNNTDSQKSSKRRKGGRGNAESIPTTSSQDSGDAEDGENKPLEDKEDLDRQKEILKAQITVLGDQNRETSDMAINLQKLAGGQNAEKFTAAKLEAKSGCRKRAIIPYRWNTDHGDWEVAVNKSWALIAVVKPSKSALTNNLSGDAPMSAHILGSWKDWTEEWIGSTGDMMISDFRPYMVQYSMDAKIKEHLTWKPWKVIQAIPYGLLGGDIPAERAAVAASLAEGHGLFADKQEHLAHTLQVGARVVKIHRAEPFGSPN</sequence>
<feature type="compositionally biased region" description="Acidic residues" evidence="1">
    <location>
        <begin position="96"/>
        <end position="108"/>
    </location>
</feature>
<dbReference type="Gramene" id="GBG63032">
    <property type="protein sequence ID" value="GBG63032"/>
    <property type="gene ID" value="CBR_g34732"/>
</dbReference>
<feature type="compositionally biased region" description="Polar residues" evidence="1">
    <location>
        <begin position="37"/>
        <end position="48"/>
    </location>
</feature>
<feature type="compositionally biased region" description="Polar residues" evidence="1">
    <location>
        <begin position="280"/>
        <end position="302"/>
    </location>
</feature>
<dbReference type="AlphaFoldDB" id="A0A388JZ25"/>
<keyword evidence="3" id="KW-1185">Reference proteome</keyword>
<feature type="compositionally biased region" description="Polar residues" evidence="1">
    <location>
        <begin position="317"/>
        <end position="326"/>
    </location>
</feature>
<feature type="compositionally biased region" description="Polar residues" evidence="1">
    <location>
        <begin position="71"/>
        <end position="85"/>
    </location>
</feature>
<protein>
    <submittedName>
        <fullName evidence="2">Uncharacterized protein</fullName>
    </submittedName>
</protein>
<name>A0A388JZ25_CHABU</name>
<evidence type="ECO:0000256" key="1">
    <source>
        <dbReference type="SAM" id="MobiDB-lite"/>
    </source>
</evidence>
<proteinExistence type="predicted"/>
<feature type="region of interest" description="Disordered" evidence="1">
    <location>
        <begin position="35"/>
        <end position="202"/>
    </location>
</feature>
<feature type="compositionally biased region" description="Basic and acidic residues" evidence="1">
    <location>
        <begin position="128"/>
        <end position="144"/>
    </location>
</feature>
<accession>A0A388JZ25</accession>
<feature type="compositionally biased region" description="Basic and acidic residues" evidence="1">
    <location>
        <begin position="332"/>
        <end position="344"/>
    </location>
</feature>
<comment type="caution">
    <text evidence="2">The sequence shown here is derived from an EMBL/GenBank/DDBJ whole genome shotgun (WGS) entry which is preliminary data.</text>
</comment>
<dbReference type="Proteomes" id="UP000265515">
    <property type="component" value="Unassembled WGS sequence"/>
</dbReference>
<feature type="region of interest" description="Disordered" evidence="1">
    <location>
        <begin position="280"/>
        <end position="344"/>
    </location>
</feature>
<dbReference type="EMBL" id="BFEA01000034">
    <property type="protein sequence ID" value="GBG63032.1"/>
    <property type="molecule type" value="Genomic_DNA"/>
</dbReference>
<evidence type="ECO:0000313" key="3">
    <source>
        <dbReference type="Proteomes" id="UP000265515"/>
    </source>
</evidence>
<feature type="compositionally biased region" description="Basic and acidic residues" evidence="1">
    <location>
        <begin position="151"/>
        <end position="161"/>
    </location>
</feature>
<gene>
    <name evidence="2" type="ORF">CBR_g34732</name>
</gene>
<evidence type="ECO:0000313" key="2">
    <source>
        <dbReference type="EMBL" id="GBG63032.1"/>
    </source>
</evidence>
<reference evidence="2 3" key="1">
    <citation type="journal article" date="2018" name="Cell">
        <title>The Chara Genome: Secondary Complexity and Implications for Plant Terrestrialization.</title>
        <authorList>
            <person name="Nishiyama T."/>
            <person name="Sakayama H."/>
            <person name="Vries J.D."/>
            <person name="Buschmann H."/>
            <person name="Saint-Marcoux D."/>
            <person name="Ullrich K.K."/>
            <person name="Haas F.B."/>
            <person name="Vanderstraeten L."/>
            <person name="Becker D."/>
            <person name="Lang D."/>
            <person name="Vosolsobe S."/>
            <person name="Rombauts S."/>
            <person name="Wilhelmsson P.K.I."/>
            <person name="Janitza P."/>
            <person name="Kern R."/>
            <person name="Heyl A."/>
            <person name="Rumpler F."/>
            <person name="Villalobos L.I.A.C."/>
            <person name="Clay J.M."/>
            <person name="Skokan R."/>
            <person name="Toyoda A."/>
            <person name="Suzuki Y."/>
            <person name="Kagoshima H."/>
            <person name="Schijlen E."/>
            <person name="Tajeshwar N."/>
            <person name="Catarino B."/>
            <person name="Hetherington A.J."/>
            <person name="Saltykova A."/>
            <person name="Bonnot C."/>
            <person name="Breuninger H."/>
            <person name="Symeonidi A."/>
            <person name="Radhakrishnan G.V."/>
            <person name="Van Nieuwerburgh F."/>
            <person name="Deforce D."/>
            <person name="Chang C."/>
            <person name="Karol K.G."/>
            <person name="Hedrich R."/>
            <person name="Ulvskov P."/>
            <person name="Glockner G."/>
            <person name="Delwiche C.F."/>
            <person name="Petrasek J."/>
            <person name="Van de Peer Y."/>
            <person name="Friml J."/>
            <person name="Beilby M."/>
            <person name="Dolan L."/>
            <person name="Kohara Y."/>
            <person name="Sugano S."/>
            <person name="Fujiyama A."/>
            <person name="Delaux P.-M."/>
            <person name="Quint M."/>
            <person name="TheiBen G."/>
            <person name="Hagemann M."/>
            <person name="Harholt J."/>
            <person name="Dunand C."/>
            <person name="Zachgo S."/>
            <person name="Langdale J."/>
            <person name="Maumus F."/>
            <person name="Straeten D.V.D."/>
            <person name="Gould S.B."/>
            <person name="Rensing S.A."/>
        </authorList>
    </citation>
    <scope>NUCLEOTIDE SEQUENCE [LARGE SCALE GENOMIC DNA]</scope>
    <source>
        <strain evidence="2 3">S276</strain>
    </source>
</reference>